<evidence type="ECO:0000256" key="8">
    <source>
        <dbReference type="ARBA" id="ARBA00023026"/>
    </source>
</evidence>
<evidence type="ECO:0000256" key="5">
    <source>
        <dbReference type="ARBA" id="ARBA00022676"/>
    </source>
</evidence>
<evidence type="ECO:0000313" key="12">
    <source>
        <dbReference type="EMBL" id="QAX78014.1"/>
    </source>
</evidence>
<comment type="catalytic activity">
    <reaction evidence="10">
        <text>L-arginyl-[protein] + UDP-N-acetyl-alpha-D-glucosamine = N(omega)-(N-acetyl-beta-D-glucosaminyl)-L-arginyl-[protein] + UDP + H(+)</text>
        <dbReference type="Rhea" id="RHEA:66632"/>
        <dbReference type="Rhea" id="RHEA-COMP:10532"/>
        <dbReference type="Rhea" id="RHEA-COMP:17079"/>
        <dbReference type="ChEBI" id="CHEBI:15378"/>
        <dbReference type="ChEBI" id="CHEBI:29965"/>
        <dbReference type="ChEBI" id="CHEBI:57705"/>
        <dbReference type="ChEBI" id="CHEBI:58223"/>
        <dbReference type="ChEBI" id="CHEBI:167322"/>
    </reaction>
    <physiologicalReaction direction="left-to-right" evidence="10">
        <dbReference type="Rhea" id="RHEA:66633"/>
    </physiologicalReaction>
</comment>
<evidence type="ECO:0000256" key="4">
    <source>
        <dbReference type="ARBA" id="ARBA00022656"/>
    </source>
</evidence>
<evidence type="ECO:0000313" key="13">
    <source>
        <dbReference type="Proteomes" id="UP000288804"/>
    </source>
</evidence>
<dbReference type="Gene3D" id="3.90.550.20">
    <property type="match status" value="1"/>
</dbReference>
<keyword evidence="4" id="KW-0800">Toxin</keyword>
<keyword evidence="8" id="KW-0843">Virulence</keyword>
<dbReference type="InterPro" id="IPR057545">
    <property type="entry name" value="SseK_NleB"/>
</dbReference>
<gene>
    <name evidence="12" type="ORF">D5F51_05290</name>
</gene>
<evidence type="ECO:0000256" key="7">
    <source>
        <dbReference type="ARBA" id="ARBA00022723"/>
    </source>
</evidence>
<proteinExistence type="inferred from homology"/>
<evidence type="ECO:0000256" key="6">
    <source>
        <dbReference type="ARBA" id="ARBA00022679"/>
    </source>
</evidence>
<name>A0ABX5QXU7_9GAMM</name>
<dbReference type="EMBL" id="CP032487">
    <property type="protein sequence ID" value="QAX78014.1"/>
    <property type="molecule type" value="Genomic_DNA"/>
</dbReference>
<keyword evidence="5" id="KW-0328">Glycosyltransferase</keyword>
<evidence type="ECO:0000256" key="3">
    <source>
        <dbReference type="ARBA" id="ARBA00022525"/>
    </source>
</evidence>
<dbReference type="Pfam" id="PF24688">
    <property type="entry name" value="SseK_NleB"/>
    <property type="match status" value="1"/>
</dbReference>
<evidence type="ECO:0000256" key="11">
    <source>
        <dbReference type="ARBA" id="ARBA00093451"/>
    </source>
</evidence>
<keyword evidence="9" id="KW-0464">Manganese</keyword>
<accession>A0ABX5QXU7</accession>
<reference evidence="13" key="1">
    <citation type="submission" date="2018-09" db="EMBL/GenBank/DDBJ databases">
        <title>Yersinia hibernicus sp. nov.</title>
        <authorList>
            <person name="Nguyen S.V."/>
            <person name="Mundanda D.M."/>
            <person name="Anes J."/>
            <person name="Fanning S."/>
        </authorList>
    </citation>
    <scope>NUCLEOTIDE SEQUENCE [LARGE SCALE GENOMIC DNA]</scope>
    <source>
        <strain evidence="13">CFS1934</strain>
    </source>
</reference>
<evidence type="ECO:0000256" key="1">
    <source>
        <dbReference type="ARBA" id="ARBA00001936"/>
    </source>
</evidence>
<keyword evidence="13" id="KW-1185">Reference proteome</keyword>
<dbReference type="RefSeq" id="WP_129195804.1">
    <property type="nucleotide sequence ID" value="NZ_CABHXI010000028.1"/>
</dbReference>
<evidence type="ECO:0000256" key="2">
    <source>
        <dbReference type="ARBA" id="ARBA00004340"/>
    </source>
</evidence>
<keyword evidence="6" id="KW-0808">Transferase</keyword>
<comment type="cofactor">
    <cofactor evidence="1">
        <name>Mn(2+)</name>
        <dbReference type="ChEBI" id="CHEBI:29035"/>
    </cofactor>
</comment>
<organism evidence="12 13">
    <name type="scientific">Yersinia hibernica</name>
    <dbReference type="NCBI Taxonomy" id="2339259"/>
    <lineage>
        <taxon>Bacteria</taxon>
        <taxon>Pseudomonadati</taxon>
        <taxon>Pseudomonadota</taxon>
        <taxon>Gammaproteobacteria</taxon>
        <taxon>Enterobacterales</taxon>
        <taxon>Yersiniaceae</taxon>
        <taxon>Yersinia</taxon>
    </lineage>
</organism>
<dbReference type="Proteomes" id="UP000288804">
    <property type="component" value="Chromosome"/>
</dbReference>
<keyword evidence="7" id="KW-0479">Metal-binding</keyword>
<sequence length="338" mass="38940">MKITHAGINLDELKSAQSGKRTPEKEVTQWCSFNHKDYKRVTLSEKTPIVYQWFINPEDEQLKKADIPIVNTRDNPYLDNIKKACQIENERFIGVFIGGEITSTQYESMHELEVEYPNLKFLFKDDLDFSMYDIKKSKHITQLIEDMKERYPNEKGEIDKMASDLNELLNDGDNETLLSELEKGCFHVCFDQYRNFLMLKGNSVFVEAGKVRAGDLDDISGMIYLDLDMVINKKIGEVSLPDGIGFFIDTCSKNEVPNIENSIIAVSQSHHPVLLKGLEVMYTKTDYHPYYDGITAAVRDYFNCTYGLYDQAEFCQFIKFPDDSFSTNTSKLSQSSWD</sequence>
<evidence type="ECO:0000256" key="10">
    <source>
        <dbReference type="ARBA" id="ARBA00093251"/>
    </source>
</evidence>
<keyword evidence="3" id="KW-0964">Secreted</keyword>
<protein>
    <submittedName>
        <fullName evidence="12">Non-LEE encoded effector protein NleB</fullName>
    </submittedName>
</protein>
<evidence type="ECO:0000256" key="9">
    <source>
        <dbReference type="ARBA" id="ARBA00023211"/>
    </source>
</evidence>
<comment type="subcellular location">
    <subcellularLocation>
        <location evidence="2">Host cell</location>
    </subcellularLocation>
</comment>
<comment type="similarity">
    <text evidence="11">Belongs to the glycosyltransferase NleB family.</text>
</comment>